<dbReference type="Proteomes" id="UP000824890">
    <property type="component" value="Unassembled WGS sequence"/>
</dbReference>
<sequence>MGVATLLLDSQNYQLSDSSMMIRFGESTSFDEITEPAIPIGVESFRFRDHSELLGLANTNTLLPGWQAPQTTLIDGRWSKGRLFLNATSGTHIYFDKETTAGETYFYRLVAQDTRLPSAAPLLKSYANVESLSIAELNEFIISASSQV</sequence>
<proteinExistence type="predicted"/>
<keyword evidence="2" id="KW-1185">Reference proteome</keyword>
<name>A0ABQ8B3I0_BRANA</name>
<evidence type="ECO:0000313" key="1">
    <source>
        <dbReference type="EMBL" id="KAH0899337.1"/>
    </source>
</evidence>
<comment type="caution">
    <text evidence="1">The sequence shown here is derived from an EMBL/GenBank/DDBJ whole genome shotgun (WGS) entry which is preliminary data.</text>
</comment>
<organism evidence="1 2">
    <name type="scientific">Brassica napus</name>
    <name type="common">Rape</name>
    <dbReference type="NCBI Taxonomy" id="3708"/>
    <lineage>
        <taxon>Eukaryota</taxon>
        <taxon>Viridiplantae</taxon>
        <taxon>Streptophyta</taxon>
        <taxon>Embryophyta</taxon>
        <taxon>Tracheophyta</taxon>
        <taxon>Spermatophyta</taxon>
        <taxon>Magnoliopsida</taxon>
        <taxon>eudicotyledons</taxon>
        <taxon>Gunneridae</taxon>
        <taxon>Pentapetalae</taxon>
        <taxon>rosids</taxon>
        <taxon>malvids</taxon>
        <taxon>Brassicales</taxon>
        <taxon>Brassicaceae</taxon>
        <taxon>Brassiceae</taxon>
        <taxon>Brassica</taxon>
    </lineage>
</organism>
<accession>A0ABQ8B3I0</accession>
<protein>
    <submittedName>
        <fullName evidence="1">Uncharacterized protein</fullName>
    </submittedName>
</protein>
<gene>
    <name evidence="1" type="ORF">HID58_048905</name>
</gene>
<dbReference type="EMBL" id="JAGKQM010000012">
    <property type="protein sequence ID" value="KAH0899337.1"/>
    <property type="molecule type" value="Genomic_DNA"/>
</dbReference>
<evidence type="ECO:0000313" key="2">
    <source>
        <dbReference type="Proteomes" id="UP000824890"/>
    </source>
</evidence>
<reference evidence="1 2" key="1">
    <citation type="submission" date="2021-05" db="EMBL/GenBank/DDBJ databases">
        <title>Genome Assembly of Synthetic Allotetraploid Brassica napus Reveals Homoeologous Exchanges between Subgenomes.</title>
        <authorList>
            <person name="Davis J.T."/>
        </authorList>
    </citation>
    <scope>NUCLEOTIDE SEQUENCE [LARGE SCALE GENOMIC DNA]</scope>
    <source>
        <strain evidence="2">cv. Da-Ae</strain>
        <tissue evidence="1">Seedling</tissue>
    </source>
</reference>